<name>A0ABV7NYH1_9PSEU</name>
<evidence type="ECO:0000313" key="2">
    <source>
        <dbReference type="EMBL" id="MFC3450790.1"/>
    </source>
</evidence>
<reference evidence="3" key="1">
    <citation type="journal article" date="2019" name="Int. J. Syst. Evol. Microbiol.">
        <title>The Global Catalogue of Microorganisms (GCM) 10K type strain sequencing project: providing services to taxonomists for standard genome sequencing and annotation.</title>
        <authorList>
            <consortium name="The Broad Institute Genomics Platform"/>
            <consortium name="The Broad Institute Genome Sequencing Center for Infectious Disease"/>
            <person name="Wu L."/>
            <person name="Ma J."/>
        </authorList>
    </citation>
    <scope>NUCLEOTIDE SEQUENCE [LARGE SCALE GENOMIC DNA]</scope>
    <source>
        <strain evidence="3">CGMCC 4.7676</strain>
    </source>
</reference>
<dbReference type="Gene3D" id="3.30.559.30">
    <property type="entry name" value="Nonribosomal peptide synthetase, condensation domain"/>
    <property type="match status" value="1"/>
</dbReference>
<evidence type="ECO:0000313" key="3">
    <source>
        <dbReference type="Proteomes" id="UP001595645"/>
    </source>
</evidence>
<feature type="domain" description="Condensation" evidence="1">
    <location>
        <begin position="55"/>
        <end position="347"/>
    </location>
</feature>
<dbReference type="PANTHER" id="PTHR45527:SF1">
    <property type="entry name" value="FATTY ACID SYNTHASE"/>
    <property type="match status" value="1"/>
</dbReference>
<dbReference type="Gene3D" id="3.30.559.10">
    <property type="entry name" value="Chloramphenicol acetyltransferase-like domain"/>
    <property type="match status" value="1"/>
</dbReference>
<dbReference type="EMBL" id="JBHRWK010000020">
    <property type="protein sequence ID" value="MFC3450790.1"/>
    <property type="molecule type" value="Genomic_DNA"/>
</dbReference>
<dbReference type="Proteomes" id="UP001595645">
    <property type="component" value="Unassembled WGS sequence"/>
</dbReference>
<proteinExistence type="predicted"/>
<dbReference type="RefSeq" id="WP_378239524.1">
    <property type="nucleotide sequence ID" value="NZ_JBHRWK010000020.1"/>
</dbReference>
<comment type="caution">
    <text evidence="2">The sequence shown here is derived from an EMBL/GenBank/DDBJ whole genome shotgun (WGS) entry which is preliminary data.</text>
</comment>
<organism evidence="2 3">
    <name type="scientific">Amycolatopsis speibonae</name>
    <dbReference type="NCBI Taxonomy" id="1450224"/>
    <lineage>
        <taxon>Bacteria</taxon>
        <taxon>Bacillati</taxon>
        <taxon>Actinomycetota</taxon>
        <taxon>Actinomycetes</taxon>
        <taxon>Pseudonocardiales</taxon>
        <taxon>Pseudonocardiaceae</taxon>
        <taxon>Amycolatopsis</taxon>
    </lineage>
</organism>
<accession>A0ABV7NYH1</accession>
<protein>
    <submittedName>
        <fullName evidence="2">Condensation domain-containing protein</fullName>
    </submittedName>
</protein>
<dbReference type="InterPro" id="IPR001242">
    <property type="entry name" value="Condensation_dom"/>
</dbReference>
<evidence type="ECO:0000259" key="1">
    <source>
        <dbReference type="Pfam" id="PF00668"/>
    </source>
</evidence>
<dbReference type="Pfam" id="PF00668">
    <property type="entry name" value="Condensation"/>
    <property type="match status" value="1"/>
</dbReference>
<dbReference type="InterPro" id="IPR023213">
    <property type="entry name" value="CAT-like_dom_sf"/>
</dbReference>
<keyword evidence="3" id="KW-1185">Reference proteome</keyword>
<dbReference type="PANTHER" id="PTHR45527">
    <property type="entry name" value="NONRIBOSOMAL PEPTIDE SYNTHETASE"/>
    <property type="match status" value="1"/>
</dbReference>
<gene>
    <name evidence="2" type="ORF">ACFOSH_15255</name>
</gene>
<dbReference type="SUPFAM" id="SSF52777">
    <property type="entry name" value="CoA-dependent acyltransferases"/>
    <property type="match status" value="2"/>
</dbReference>
<sequence length="451" mass="49729">MSQIPVDDARIAPGQVWEWQVILSAEGKPARLGYNQIRHTAAARRARAAGGRLVFTIAATFDLPGPNDLDALDAALRRFVRRHEALRARYNGLTCAVLDPDDVELERTTGPRLVTSAQVRAYLRRRFRQVDTLDGPWLALGAITRDDSTTVYLAFDHLVADTMSAIVAVTDIAMDYEGHEPAEPGDGYLTFSQEQHRQHSRLRADDPRLRVWEEFSAGEGGLFPPFPLDLGVPPGQVFPPVNKSVTLMNARETGALEARCHESGAGLSLGVLAAVAVSQRNAGGPGIHRNLMLVNERKAGRATGSVGWFVNVLPITVPVPPGSNSTDMLTRTRQAYERARDHNEIHYLRAWDLLDPNGDHPSSYWPYPVNLFSYLDVRNTPCEPNIHHVTSASDGILSWFVRDTTGLHLNVIHARTTQAKCVTTGLIQSLRATLFAMKRNGPLTHDQAVKV</sequence>